<dbReference type="EMBL" id="JAQHRD010000003">
    <property type="protein sequence ID" value="KAJ6443506.1"/>
    <property type="molecule type" value="Genomic_DNA"/>
</dbReference>
<evidence type="ECO:0000313" key="4">
    <source>
        <dbReference type="Proteomes" id="UP001163105"/>
    </source>
</evidence>
<proteinExistence type="predicted"/>
<comment type="caution">
    <text evidence="3">The sequence shown here is derived from an EMBL/GenBank/DDBJ whole genome shotgun (WGS) entry which is preliminary data.</text>
</comment>
<gene>
    <name evidence="3" type="ORF">O9K51_04685</name>
</gene>
<dbReference type="PANTHER" id="PTHR32440:SF11">
    <property type="entry name" value="METALLOPHOSPHOESTERASE DOMAIN-CONTAINING PROTEIN"/>
    <property type="match status" value="1"/>
</dbReference>
<dbReference type="PANTHER" id="PTHR32440">
    <property type="entry name" value="PHOSPHATASE DCR2-RELATED-RELATED"/>
    <property type="match status" value="1"/>
</dbReference>
<dbReference type="SUPFAM" id="SSF56300">
    <property type="entry name" value="Metallo-dependent phosphatases"/>
    <property type="match status" value="1"/>
</dbReference>
<protein>
    <submittedName>
        <fullName evidence="3">Metallophosphoesterase</fullName>
    </submittedName>
</protein>
<keyword evidence="4" id="KW-1185">Reference proteome</keyword>
<keyword evidence="1" id="KW-0732">Signal</keyword>
<sequence>MLHVSILLLAALAGPSRQAAVRQFDNTNLPALRFNADGNFKITVFSDMHFGMYSWLPRGQKEDKKTAKVINDILDYERPDLVVLNGDLINGDGTFAHNSTHYIDHIVKPMVDRKLTWASTYGNHDHQLNLPAEGSFEREHTWPGARTRRMVPGLAAGVTNYFLPVYPANCDPDNVDGGGKDCAPELLLWFFDSRGGYYHSSVDKTRTPQPNWVDSSVVEWFRKTNAELKCRYRKVIPSLAFVHIPVNATDAVQKHWDPTRHPGINDEVGVAMQGQGWCPEGKHDWPRCKYGGQDVPFMQALAQTGGMMGLFYGHDHGNTWCYKWTGDVQGLPVPGNGMNLCFGQHTGYGGYGDWIRGAREIVISQDKLKDRVFESHMRLETGEVVGSITLNSTYNGDVYPVTPNQKTYL</sequence>
<evidence type="ECO:0000313" key="3">
    <source>
        <dbReference type="EMBL" id="KAJ6443506.1"/>
    </source>
</evidence>
<feature type="chain" id="PRO_5044194164" evidence="1">
    <location>
        <begin position="19"/>
        <end position="409"/>
    </location>
</feature>
<dbReference type="CDD" id="cd07383">
    <property type="entry name" value="MPP_Dcr2"/>
    <property type="match status" value="1"/>
</dbReference>
<reference evidence="3" key="1">
    <citation type="submission" date="2023-01" db="EMBL/GenBank/DDBJ databases">
        <title>The growth and conidiation of Purpureocillium lavendulum are regulated by nitrogen source and histone H3K14 acetylation.</title>
        <authorList>
            <person name="Tang P."/>
            <person name="Han J."/>
            <person name="Zhang C."/>
            <person name="Tang P."/>
            <person name="Qi F."/>
            <person name="Zhang K."/>
            <person name="Liang L."/>
        </authorList>
    </citation>
    <scope>NUCLEOTIDE SEQUENCE</scope>
    <source>
        <strain evidence="3">YMF1.00683</strain>
    </source>
</reference>
<accession>A0AB34FXM4</accession>
<feature type="domain" description="Calcineurin-like phosphoesterase" evidence="2">
    <location>
        <begin position="40"/>
        <end position="258"/>
    </location>
</feature>
<dbReference type="InterPro" id="IPR004843">
    <property type="entry name" value="Calcineurin-like_PHP"/>
</dbReference>
<dbReference type="GO" id="GO:0005737">
    <property type="term" value="C:cytoplasm"/>
    <property type="evidence" value="ECO:0007669"/>
    <property type="project" value="TreeGrafter"/>
</dbReference>
<dbReference type="Pfam" id="PF00149">
    <property type="entry name" value="Metallophos"/>
    <property type="match status" value="1"/>
</dbReference>
<dbReference type="Proteomes" id="UP001163105">
    <property type="component" value="Unassembled WGS sequence"/>
</dbReference>
<dbReference type="AlphaFoldDB" id="A0AB34FXM4"/>
<feature type="signal peptide" evidence="1">
    <location>
        <begin position="1"/>
        <end position="18"/>
    </location>
</feature>
<name>A0AB34FXM4_9HYPO</name>
<dbReference type="Gene3D" id="3.60.21.10">
    <property type="match status" value="1"/>
</dbReference>
<dbReference type="GO" id="GO:0016788">
    <property type="term" value="F:hydrolase activity, acting on ester bonds"/>
    <property type="evidence" value="ECO:0007669"/>
    <property type="project" value="TreeGrafter"/>
</dbReference>
<dbReference type="InterPro" id="IPR029052">
    <property type="entry name" value="Metallo-depent_PP-like"/>
</dbReference>
<organism evidence="3 4">
    <name type="scientific">Purpureocillium lavendulum</name>
    <dbReference type="NCBI Taxonomy" id="1247861"/>
    <lineage>
        <taxon>Eukaryota</taxon>
        <taxon>Fungi</taxon>
        <taxon>Dikarya</taxon>
        <taxon>Ascomycota</taxon>
        <taxon>Pezizomycotina</taxon>
        <taxon>Sordariomycetes</taxon>
        <taxon>Hypocreomycetidae</taxon>
        <taxon>Hypocreales</taxon>
        <taxon>Ophiocordycipitaceae</taxon>
        <taxon>Purpureocillium</taxon>
    </lineage>
</organism>
<evidence type="ECO:0000256" key="1">
    <source>
        <dbReference type="SAM" id="SignalP"/>
    </source>
</evidence>
<evidence type="ECO:0000259" key="2">
    <source>
        <dbReference type="Pfam" id="PF00149"/>
    </source>
</evidence>